<dbReference type="STRING" id="243231.GSU1850"/>
<keyword evidence="1" id="KW-0472">Membrane</keyword>
<reference evidence="3 4" key="1">
    <citation type="journal article" date="2003" name="Science">
        <title>Genome of Geobacter sulfurreducens: metal reduction in subsurface environments.</title>
        <authorList>
            <person name="Methe B.A."/>
            <person name="Nelson K.E."/>
            <person name="Eisen J.A."/>
            <person name="Paulsen I.T."/>
            <person name="Nelson W."/>
            <person name="Heidelberg J.F."/>
            <person name="Wu D."/>
            <person name="Wu M."/>
            <person name="Ward N."/>
            <person name="Beanan M.J."/>
            <person name="Dodson R.J."/>
            <person name="Madupu R."/>
            <person name="Brinkac L.M."/>
            <person name="Daugherty S.C."/>
            <person name="DeBoy R.T."/>
            <person name="Durkin A.S."/>
            <person name="Gwinn M."/>
            <person name="Kolonay J.F."/>
            <person name="Sullivan S.A."/>
            <person name="Haft D.H."/>
            <person name="Selengut J."/>
            <person name="Davidsen T.M."/>
            <person name="Zafar N."/>
            <person name="White O."/>
            <person name="Tran B."/>
            <person name="Romero C."/>
            <person name="Forberger H.A."/>
            <person name="Weidman J."/>
            <person name="Khouri H."/>
            <person name="Feldblyum T.V."/>
            <person name="Utterback T.R."/>
            <person name="Van Aken S.E."/>
            <person name="Lovley D.R."/>
            <person name="Fraser C.M."/>
        </authorList>
    </citation>
    <scope>NUCLEOTIDE SEQUENCE [LARGE SCALE GENOMIC DNA]</scope>
    <source>
        <strain evidence="4">ATCC 51573 / DSM 12127 / PCA</strain>
    </source>
</reference>
<dbReference type="InterPro" id="IPR024655">
    <property type="entry name" value="Asl1_glyco_hydro_catalytic"/>
</dbReference>
<dbReference type="EnsemblBacteria" id="AAR35227">
    <property type="protein sequence ID" value="AAR35227"/>
    <property type="gene ID" value="GSU1850"/>
</dbReference>
<feature type="transmembrane region" description="Helical" evidence="1">
    <location>
        <begin position="12"/>
        <end position="31"/>
    </location>
</feature>
<dbReference type="EMBL" id="AE017180">
    <property type="protein sequence ID" value="AAR35227.1"/>
    <property type="molecule type" value="Genomic_DNA"/>
</dbReference>
<dbReference type="KEGG" id="gsu:GSU1850"/>
<keyword evidence="1" id="KW-0812">Transmembrane</keyword>
<gene>
    <name evidence="3" type="ordered locus">GSU1850</name>
</gene>
<keyword evidence="1" id="KW-1133">Transmembrane helix</keyword>
<feature type="domain" description="Asl1-like glycosyl hydrolase catalytic" evidence="2">
    <location>
        <begin position="147"/>
        <end position="250"/>
    </location>
</feature>
<evidence type="ECO:0000256" key="1">
    <source>
        <dbReference type="SAM" id="Phobius"/>
    </source>
</evidence>
<reference evidence="3 4" key="2">
    <citation type="journal article" date="2012" name="BMC Genomics">
        <title>Comparative genomic analysis of Geobacter sulfurreducens KN400, a strain with enhanced capacity for extracellular electron transfer and electricity production.</title>
        <authorList>
            <person name="Butler J.E."/>
            <person name="Young N.D."/>
            <person name="Aklujkar M."/>
            <person name="Lovley D.R."/>
        </authorList>
    </citation>
    <scope>NUCLEOTIDE SEQUENCE [LARGE SCALE GENOMIC DNA]</scope>
    <source>
        <strain evidence="4">ATCC 51573 / DSM 12127 / PCA</strain>
    </source>
</reference>
<dbReference type="PATRIC" id="fig|243231.5.peg.1887"/>
<evidence type="ECO:0000259" key="2">
    <source>
        <dbReference type="Pfam" id="PF11790"/>
    </source>
</evidence>
<evidence type="ECO:0000313" key="4">
    <source>
        <dbReference type="Proteomes" id="UP000000577"/>
    </source>
</evidence>
<name>Q74C25_GEOSL</name>
<dbReference type="SMR" id="Q74C25"/>
<dbReference type="InterPro" id="IPR017853">
    <property type="entry name" value="GH"/>
</dbReference>
<accession>Q74C25</accession>
<dbReference type="Pfam" id="PF11790">
    <property type="entry name" value="Glyco_hydro_cc"/>
    <property type="match status" value="1"/>
</dbReference>
<proteinExistence type="predicted"/>
<dbReference type="SUPFAM" id="SSF51445">
    <property type="entry name" value="(Trans)glycosidases"/>
    <property type="match status" value="1"/>
</dbReference>
<dbReference type="Gene3D" id="3.20.20.80">
    <property type="entry name" value="Glycosidases"/>
    <property type="match status" value="1"/>
</dbReference>
<dbReference type="InParanoid" id="Q74C25"/>
<keyword evidence="4" id="KW-1185">Reference proteome</keyword>
<dbReference type="AlphaFoldDB" id="Q74C25"/>
<organism evidence="3 4">
    <name type="scientific">Geobacter sulfurreducens (strain ATCC 51573 / DSM 12127 / PCA)</name>
    <dbReference type="NCBI Taxonomy" id="243231"/>
    <lineage>
        <taxon>Bacteria</taxon>
        <taxon>Pseudomonadati</taxon>
        <taxon>Thermodesulfobacteriota</taxon>
        <taxon>Desulfuromonadia</taxon>
        <taxon>Geobacterales</taxon>
        <taxon>Geobacteraceae</taxon>
        <taxon>Geobacter</taxon>
    </lineage>
</organism>
<dbReference type="Proteomes" id="UP000000577">
    <property type="component" value="Chromosome"/>
</dbReference>
<sequence length="377" mass="43242">MRLENIMKALNKYVRLATVFTLLLVFYVFYYPSNANTNDVISVKIYPNYSQQTLIGWGGNIYPFPVDDDFMKYLLTSLPVNHLRIFSDFPDVPGEIEDKFLSYINSKGINIILNFRLNDRTLTINDLPKKICDYIEYLNKRGISVRYLTLNEPDAKLSSKFTFDNYVSLVKLIKTELLLRNLSTEMVGPDTATPNGRFIERLAEVGALSYFKAIAYHSYEYKGLDGFAAIANTAKFYDKPVWITEQNYDAVGSNMYSNTYAANNIRNLFWGINKGNAELCLFFSFAWGRDGGVVLFDKGKKVKPIFYELQKVFNTIPKGSVVLKTDSEIPVLAVRYNNKIIIMLYNDQNTDKNVRISIGEKQVLRSIKGMTMDIITY</sequence>
<protein>
    <recommendedName>
        <fullName evidence="2">Asl1-like glycosyl hydrolase catalytic domain-containing protein</fullName>
    </recommendedName>
</protein>
<dbReference type="HOGENOM" id="CLU_733105_0_0_7"/>
<evidence type="ECO:0000313" key="3">
    <source>
        <dbReference type="EMBL" id="AAR35227.1"/>
    </source>
</evidence>